<comment type="subcellular location">
    <subcellularLocation>
        <location evidence="6">Cytoplasm</location>
    </subcellularLocation>
</comment>
<feature type="binding site" evidence="6">
    <location>
        <position position="139"/>
    </location>
    <ligand>
        <name>a divalent metal cation</name>
        <dbReference type="ChEBI" id="CHEBI:60240"/>
        <label>2</label>
        <note>catalytic</note>
    </ligand>
</feature>
<proteinExistence type="inferred from homology"/>
<feature type="binding site" evidence="6">
    <location>
        <position position="128"/>
    </location>
    <ligand>
        <name>a divalent metal cation</name>
        <dbReference type="ChEBI" id="CHEBI:60240"/>
        <label>1</label>
    </ligand>
</feature>
<dbReference type="NCBIfam" id="TIGR00501">
    <property type="entry name" value="met_pdase_II"/>
    <property type="match status" value="1"/>
</dbReference>
<dbReference type="AlphaFoldDB" id="A0A4Q9L640"/>
<dbReference type="GO" id="GO:0005737">
    <property type="term" value="C:cytoplasm"/>
    <property type="evidence" value="ECO:0007669"/>
    <property type="project" value="UniProtKB-SubCell"/>
</dbReference>
<evidence type="ECO:0000256" key="3">
    <source>
        <dbReference type="ARBA" id="ARBA00022670"/>
    </source>
</evidence>
<dbReference type="PROSITE" id="PS01202">
    <property type="entry name" value="MAP_2"/>
    <property type="match status" value="1"/>
</dbReference>
<dbReference type="InterPro" id="IPR018349">
    <property type="entry name" value="Pept_M24A_MAP2_BS"/>
</dbReference>
<dbReference type="InterPro" id="IPR050247">
    <property type="entry name" value="Met_Aminopeptidase_Type2"/>
</dbReference>
<keyword evidence="9" id="KW-1185">Reference proteome</keyword>
<dbReference type="GO" id="GO:0006508">
    <property type="term" value="P:proteolysis"/>
    <property type="evidence" value="ECO:0007669"/>
    <property type="project" value="UniProtKB-KW"/>
</dbReference>
<gene>
    <name evidence="8" type="ORF">CWI36_1193p0010</name>
</gene>
<dbReference type="VEuPathDB" id="MicrosporidiaDB:CWI36_1193p0010"/>
<comment type="similarity">
    <text evidence="6">Belongs to the peptidase M24A family. Methionine aminopeptidase eukaryotic type 2 subfamily.</text>
</comment>
<dbReference type="GO" id="GO:0070006">
    <property type="term" value="F:metalloaminopeptidase activity"/>
    <property type="evidence" value="ECO:0007669"/>
    <property type="project" value="UniProtKB-UniRule"/>
</dbReference>
<dbReference type="Proteomes" id="UP000291404">
    <property type="component" value="Unassembled WGS sequence"/>
</dbReference>
<evidence type="ECO:0000256" key="4">
    <source>
        <dbReference type="ARBA" id="ARBA00022723"/>
    </source>
</evidence>
<feature type="binding site" evidence="6">
    <location>
        <position position="337"/>
    </location>
    <ligand>
        <name>a divalent metal cation</name>
        <dbReference type="ChEBI" id="CHEBI:60240"/>
        <label>2</label>
        <note>catalytic</note>
    </ligand>
</feature>
<comment type="caution">
    <text evidence="8">The sequence shown here is derived from an EMBL/GenBank/DDBJ whole genome shotgun (WGS) entry which is preliminary data.</text>
</comment>
<dbReference type="HAMAP" id="MF_03175">
    <property type="entry name" value="MetAP_2_euk"/>
    <property type="match status" value="1"/>
</dbReference>
<dbReference type="Gene3D" id="1.10.10.10">
    <property type="entry name" value="Winged helix-like DNA-binding domain superfamily/Winged helix DNA-binding domain"/>
    <property type="match status" value="1"/>
</dbReference>
<sequence>MLLINNVEPNSIEFLESEGNYKKNILFDSSNSEIPNEFVNDILKDARRAAEAHRRNRQNLQQIIKPGVSLKKIVETVEDNTRILLKGEMNDGIGFPTGISLNECAAHFTLNPGDEDIFLTEKDVLKIDFGTHSNGVIMDSAFTVAFDPTYEPLLAASKEATRVGIKNMGVDVRVCDVGAAISEVIYSYEVEINNQIFPIKPVENLNGHSIEKFTIHAGISIPPVDNKDKTKVKENTFYAIETFATTGGGYVVNGKNCSHYILNPSRKIQVKNENVKTVYEIIKKKLTTLPFCPRYIDHLMPSQNSSLVPVKMLAMLKAIDSYPPLVDIKNSFVSQFEHIIFIGEHGKEILTIGDDY</sequence>
<name>A0A4Q9L640_9MICR</name>
<evidence type="ECO:0000259" key="7">
    <source>
        <dbReference type="Pfam" id="PF00557"/>
    </source>
</evidence>
<dbReference type="InterPro" id="IPR002468">
    <property type="entry name" value="Pept_M24A_MAP2"/>
</dbReference>
<keyword evidence="2 6" id="KW-0963">Cytoplasm</keyword>
<evidence type="ECO:0000256" key="5">
    <source>
        <dbReference type="ARBA" id="ARBA00022801"/>
    </source>
</evidence>
<dbReference type="InterPro" id="IPR036388">
    <property type="entry name" value="WH-like_DNA-bd_sf"/>
</dbReference>
<dbReference type="InterPro" id="IPR036005">
    <property type="entry name" value="Creatinase/aminopeptidase-like"/>
</dbReference>
<feature type="binding site" evidence="6">
    <location>
        <position position="208"/>
    </location>
    <ligand>
        <name>a divalent metal cation</name>
        <dbReference type="ChEBI" id="CHEBI:60240"/>
        <label>2</label>
        <note>catalytic</note>
    </ligand>
</feature>
<dbReference type="GO" id="GO:0004239">
    <property type="term" value="F:initiator methionyl aminopeptidase activity"/>
    <property type="evidence" value="ECO:0007669"/>
    <property type="project" value="UniProtKB-UniRule"/>
</dbReference>
<dbReference type="PANTHER" id="PTHR45777">
    <property type="entry name" value="METHIONINE AMINOPEPTIDASE 2"/>
    <property type="match status" value="1"/>
</dbReference>
<comment type="cofactor">
    <cofactor evidence="6">
        <name>Co(2+)</name>
        <dbReference type="ChEBI" id="CHEBI:48828"/>
    </cofactor>
    <cofactor evidence="6">
        <name>Zn(2+)</name>
        <dbReference type="ChEBI" id="CHEBI:29105"/>
    </cofactor>
    <cofactor evidence="6">
        <name>Mn(2+)</name>
        <dbReference type="ChEBI" id="CHEBI:29035"/>
    </cofactor>
    <cofactor evidence="6">
        <name>Fe(2+)</name>
        <dbReference type="ChEBI" id="CHEBI:29033"/>
    </cofactor>
    <text evidence="6">Binds 2 divalent metal cations per subunit. Has a high-affinity and a low affinity metal-binding site. The true nature of the physiological cofactor is under debate. The enzyme is active with cobalt, zinc, manganese or divalent iron ions. Most likely, methionine aminopeptidases function as mononuclear Fe(2+)-metalloproteases under physiological conditions, and the catalytically relevant metal-binding site has been assigned to the histidine-containing high-affinity site.</text>
</comment>
<keyword evidence="1 6" id="KW-0031">Aminopeptidase</keyword>
<dbReference type="STRING" id="148818.A0A4Q9L640"/>
<evidence type="ECO:0000256" key="1">
    <source>
        <dbReference type="ARBA" id="ARBA00022438"/>
    </source>
</evidence>
<evidence type="ECO:0000313" key="9">
    <source>
        <dbReference type="Proteomes" id="UP000291404"/>
    </source>
</evidence>
<accession>A0A4Q9L640</accession>
<dbReference type="Gene3D" id="3.90.230.10">
    <property type="entry name" value="Creatinase/methionine aminopeptidase superfamily"/>
    <property type="match status" value="1"/>
</dbReference>
<evidence type="ECO:0000313" key="8">
    <source>
        <dbReference type="EMBL" id="TBU02080.1"/>
    </source>
</evidence>
<dbReference type="SUPFAM" id="SSF46785">
    <property type="entry name" value="Winged helix' DNA-binding domain"/>
    <property type="match status" value="1"/>
</dbReference>
<protein>
    <recommendedName>
        <fullName evidence="6">Methionine aminopeptidase 2</fullName>
        <shortName evidence="6">MAP 2</shortName>
        <shortName evidence="6">MetAP 2</shortName>
        <ecNumber evidence="6">3.4.11.18</ecNumber>
    </recommendedName>
    <alternativeName>
        <fullName evidence="6">Peptidase M</fullName>
    </alternativeName>
</protein>
<evidence type="ECO:0000256" key="6">
    <source>
        <dbReference type="HAMAP-Rule" id="MF_03175"/>
    </source>
</evidence>
<feature type="domain" description="Peptidase M24" evidence="7">
    <location>
        <begin position="46"/>
        <end position="250"/>
    </location>
</feature>
<feature type="binding site" evidence="6">
    <location>
        <position position="139"/>
    </location>
    <ligand>
        <name>a divalent metal cation</name>
        <dbReference type="ChEBI" id="CHEBI:60240"/>
        <label>1</label>
    </ligand>
</feature>
<dbReference type="InterPro" id="IPR000994">
    <property type="entry name" value="Pept_M24"/>
</dbReference>
<dbReference type="InterPro" id="IPR036390">
    <property type="entry name" value="WH_DNA-bd_sf"/>
</dbReference>
<feature type="binding site" evidence="6">
    <location>
        <position position="241"/>
    </location>
    <ligand>
        <name>a divalent metal cation</name>
        <dbReference type="ChEBI" id="CHEBI:60240"/>
        <label>2</label>
        <note>catalytic</note>
    </ligand>
</feature>
<comment type="function">
    <text evidence="6">Cotranslationally removes the N-terminal methionine from nascent proteins. The N-terminal methionine is often cleaved when the second residue in the primary sequence is small and uncharged (Met-Ala-, Cys, Gly, Pro, Ser, Thr, or Val).</text>
</comment>
<organism evidence="8 9">
    <name type="scientific">Hamiltosporidium magnivora</name>
    <dbReference type="NCBI Taxonomy" id="148818"/>
    <lineage>
        <taxon>Eukaryota</taxon>
        <taxon>Fungi</taxon>
        <taxon>Fungi incertae sedis</taxon>
        <taxon>Microsporidia</taxon>
        <taxon>Dubosqiidae</taxon>
        <taxon>Hamiltosporidium</taxon>
    </lineage>
</organism>
<feature type="binding site" evidence="6">
    <location>
        <position position="337"/>
    </location>
    <ligand>
        <name>a divalent metal cation</name>
        <dbReference type="ChEBI" id="CHEBI:60240"/>
        <label>1</label>
    </ligand>
</feature>
<dbReference type="PANTHER" id="PTHR45777:SF2">
    <property type="entry name" value="METHIONINE AMINOPEPTIDASE 2"/>
    <property type="match status" value="1"/>
</dbReference>
<dbReference type="SUPFAM" id="SSF55920">
    <property type="entry name" value="Creatinase/aminopeptidase"/>
    <property type="match status" value="1"/>
</dbReference>
<dbReference type="EMBL" id="PITI01001193">
    <property type="protein sequence ID" value="TBU02080.1"/>
    <property type="molecule type" value="Genomic_DNA"/>
</dbReference>
<comment type="catalytic activity">
    <reaction evidence="6">
        <text>Release of N-terminal amino acids, preferentially methionine, from peptides and arylamides.</text>
        <dbReference type="EC" id="3.4.11.18"/>
    </reaction>
</comment>
<dbReference type="VEuPathDB" id="MicrosporidiaDB:CWI39_0403p0010"/>
<reference evidence="8 9" key="1">
    <citation type="submission" date="2017-12" db="EMBL/GenBank/DDBJ databases">
        <authorList>
            <person name="Pombert J.-F."/>
            <person name="Haag K.L."/>
            <person name="Ebert D."/>
        </authorList>
    </citation>
    <scope>NUCLEOTIDE SEQUENCE [LARGE SCALE GENOMIC DNA]</scope>
    <source>
        <strain evidence="8">BE-OM-2</strain>
    </source>
</reference>
<feature type="binding site" evidence="6">
    <location>
        <position position="216"/>
    </location>
    <ligand>
        <name>substrate</name>
    </ligand>
</feature>
<dbReference type="EC" id="3.4.11.18" evidence="6"/>
<keyword evidence="3 6" id="KW-0645">Protease</keyword>
<dbReference type="Pfam" id="PF00557">
    <property type="entry name" value="Peptidase_M24"/>
    <property type="match status" value="1"/>
</dbReference>
<keyword evidence="5 6" id="KW-0378">Hydrolase</keyword>
<feature type="binding site" evidence="6">
    <location>
        <position position="107"/>
    </location>
    <ligand>
        <name>substrate</name>
    </ligand>
</feature>
<dbReference type="GO" id="GO:0046872">
    <property type="term" value="F:metal ion binding"/>
    <property type="evidence" value="ECO:0007669"/>
    <property type="project" value="UniProtKB-UniRule"/>
</dbReference>
<keyword evidence="4 6" id="KW-0479">Metal-binding</keyword>
<evidence type="ECO:0000256" key="2">
    <source>
        <dbReference type="ARBA" id="ARBA00022490"/>
    </source>
</evidence>